<accession>A0A8J6FWB1</accession>
<dbReference type="Pfam" id="PF00046">
    <property type="entry name" value="Homeodomain"/>
    <property type="match status" value="1"/>
</dbReference>
<dbReference type="Gene3D" id="1.10.10.60">
    <property type="entry name" value="Homeodomain-like"/>
    <property type="match status" value="1"/>
</dbReference>
<dbReference type="AlphaFoldDB" id="A0A8J6FWB1"/>
<organism evidence="6 7">
    <name type="scientific">Microtus ochrogaster</name>
    <name type="common">Prairie vole</name>
    <dbReference type="NCBI Taxonomy" id="79684"/>
    <lineage>
        <taxon>Eukaryota</taxon>
        <taxon>Metazoa</taxon>
        <taxon>Chordata</taxon>
        <taxon>Craniata</taxon>
        <taxon>Vertebrata</taxon>
        <taxon>Euteleostomi</taxon>
        <taxon>Mammalia</taxon>
        <taxon>Eutheria</taxon>
        <taxon>Euarchontoglires</taxon>
        <taxon>Glires</taxon>
        <taxon>Rodentia</taxon>
        <taxon>Myomorpha</taxon>
        <taxon>Muroidea</taxon>
        <taxon>Cricetidae</taxon>
        <taxon>Arvicolinae</taxon>
        <taxon>Microtus</taxon>
    </lineage>
</organism>
<keyword evidence="2 3" id="KW-0539">Nucleus</keyword>
<comment type="subcellular location">
    <subcellularLocation>
        <location evidence="1 2 3">Nucleus</location>
    </subcellularLocation>
</comment>
<dbReference type="PANTHER" id="PTHR24329">
    <property type="entry name" value="HOMEOBOX PROTEIN ARISTALESS"/>
    <property type="match status" value="1"/>
</dbReference>
<comment type="caution">
    <text evidence="6">The sequence shown here is derived from an EMBL/GenBank/DDBJ whole genome shotgun (WGS) entry which is preliminary data.</text>
</comment>
<dbReference type="CDD" id="cd00086">
    <property type="entry name" value="homeodomain"/>
    <property type="match status" value="1"/>
</dbReference>
<sequence length="265" mass="30240">MPQRDAMPHSRADTSDEALTQDGRSLESSRFSHDPAVGESKRICPDVVPATPRSTVEHAQPDVTIFARGIGRCFSVVSVCNALMMESKYVYFDLDYYGVGFYEEEIMTESQQRLAAAAARRGYGRGVRVLHELGDTDYVNREYEHHYYHERNKTWAIPSEPGQGKLGGPGKAAGAVSQPSNKRRVKYKFTYRQLCELDRVFQETQYPDALQRKALAELIHVDECKVKAWFKNRRSKYRNKQMEFLLSSDTSGTLNNFPPKKDEDP</sequence>
<dbReference type="Proteomes" id="UP000710432">
    <property type="component" value="Unassembled WGS sequence"/>
</dbReference>
<evidence type="ECO:0000259" key="5">
    <source>
        <dbReference type="PROSITE" id="PS50071"/>
    </source>
</evidence>
<feature type="DNA-binding region" description="Homeobox" evidence="2">
    <location>
        <begin position="182"/>
        <end position="241"/>
    </location>
</feature>
<evidence type="ECO:0000256" key="3">
    <source>
        <dbReference type="RuleBase" id="RU000682"/>
    </source>
</evidence>
<dbReference type="InterPro" id="IPR001356">
    <property type="entry name" value="HD"/>
</dbReference>
<evidence type="ECO:0000313" key="7">
    <source>
        <dbReference type="Proteomes" id="UP000710432"/>
    </source>
</evidence>
<keyword evidence="2 3" id="KW-0371">Homeobox</keyword>
<feature type="region of interest" description="Disordered" evidence="4">
    <location>
        <begin position="1"/>
        <end position="38"/>
    </location>
</feature>
<dbReference type="GO" id="GO:0000981">
    <property type="term" value="F:DNA-binding transcription factor activity, RNA polymerase II-specific"/>
    <property type="evidence" value="ECO:0007669"/>
    <property type="project" value="TreeGrafter"/>
</dbReference>
<dbReference type="PROSITE" id="PS50071">
    <property type="entry name" value="HOMEOBOX_2"/>
    <property type="match status" value="1"/>
</dbReference>
<evidence type="ECO:0000313" key="6">
    <source>
        <dbReference type="EMBL" id="KAH0501221.1"/>
    </source>
</evidence>
<gene>
    <name evidence="6" type="ORF">LTLLF_197700</name>
</gene>
<proteinExistence type="predicted"/>
<reference evidence="6" key="1">
    <citation type="submission" date="2020-03" db="EMBL/GenBank/DDBJ databases">
        <title>Studies in the Genomics of Life Span.</title>
        <authorList>
            <person name="Glass D."/>
        </authorList>
    </citation>
    <scope>NUCLEOTIDE SEQUENCE</scope>
    <source>
        <strain evidence="6">LTLLF</strain>
        <tissue evidence="6">Muscle</tissue>
    </source>
</reference>
<keyword evidence="2 3" id="KW-0238">DNA-binding</keyword>
<feature type="domain" description="Homeobox" evidence="5">
    <location>
        <begin position="180"/>
        <end position="240"/>
    </location>
</feature>
<evidence type="ECO:0000256" key="2">
    <source>
        <dbReference type="PROSITE-ProRule" id="PRU00108"/>
    </source>
</evidence>
<feature type="compositionally biased region" description="Basic and acidic residues" evidence="4">
    <location>
        <begin position="24"/>
        <end position="33"/>
    </location>
</feature>
<dbReference type="SMART" id="SM00389">
    <property type="entry name" value="HOX"/>
    <property type="match status" value="1"/>
</dbReference>
<dbReference type="FunFam" id="1.10.10.60:FF:000580">
    <property type="entry name" value="Reproductive homeobox on X chromosome 11"/>
    <property type="match status" value="1"/>
</dbReference>
<evidence type="ECO:0000256" key="4">
    <source>
        <dbReference type="SAM" id="MobiDB-lite"/>
    </source>
</evidence>
<dbReference type="GO" id="GO:0005634">
    <property type="term" value="C:nucleus"/>
    <property type="evidence" value="ECO:0007669"/>
    <property type="project" value="UniProtKB-SubCell"/>
</dbReference>
<dbReference type="GO" id="GO:0000977">
    <property type="term" value="F:RNA polymerase II transcription regulatory region sequence-specific DNA binding"/>
    <property type="evidence" value="ECO:0007669"/>
    <property type="project" value="TreeGrafter"/>
</dbReference>
<name>A0A8J6FWB1_MICOH</name>
<dbReference type="InterPro" id="IPR050649">
    <property type="entry name" value="Paired_Homeobox_TFs"/>
</dbReference>
<dbReference type="InterPro" id="IPR009057">
    <property type="entry name" value="Homeodomain-like_sf"/>
</dbReference>
<dbReference type="PANTHER" id="PTHR24329:SF565">
    <property type="entry name" value="REPRODUCTIVE HOMEOBOX 10"/>
    <property type="match status" value="1"/>
</dbReference>
<protein>
    <submittedName>
        <fullName evidence="6">Homeobox protein ESX1</fullName>
    </submittedName>
</protein>
<dbReference type="SUPFAM" id="SSF46689">
    <property type="entry name" value="Homeodomain-like"/>
    <property type="match status" value="1"/>
</dbReference>
<evidence type="ECO:0000256" key="1">
    <source>
        <dbReference type="ARBA" id="ARBA00004123"/>
    </source>
</evidence>
<feature type="compositionally biased region" description="Basic and acidic residues" evidence="4">
    <location>
        <begin position="1"/>
        <end position="14"/>
    </location>
</feature>
<dbReference type="EMBL" id="JAATJU010026829">
    <property type="protein sequence ID" value="KAH0501221.1"/>
    <property type="molecule type" value="Genomic_DNA"/>
</dbReference>